<evidence type="ECO:0000259" key="4">
    <source>
        <dbReference type="PROSITE" id="PS50943"/>
    </source>
</evidence>
<dbReference type="Proteomes" id="UP000474957">
    <property type="component" value="Unassembled WGS sequence"/>
</dbReference>
<keyword evidence="1" id="KW-0805">Transcription regulation</keyword>
<dbReference type="InterPro" id="IPR010982">
    <property type="entry name" value="Lambda_DNA-bd_dom_sf"/>
</dbReference>
<dbReference type="PROSITE" id="PS50943">
    <property type="entry name" value="HTH_CROC1"/>
    <property type="match status" value="1"/>
</dbReference>
<sequence length="103" mass="11588">MMGMNQAQLARRLGIKTQTLQNWEEDRAEPRANKLQMLAGVLNVSIVWLMSGEGPGVSVRDDGAAPPDLRDIVAELRELRALQTDLANRTLRLERRLIGLLRE</sequence>
<gene>
    <name evidence="5" type="ORF">GE300_09745</name>
</gene>
<evidence type="ECO:0000256" key="2">
    <source>
        <dbReference type="ARBA" id="ARBA00023125"/>
    </source>
</evidence>
<dbReference type="Gene3D" id="1.10.260.40">
    <property type="entry name" value="lambda repressor-like DNA-binding domains"/>
    <property type="match status" value="1"/>
</dbReference>
<dbReference type="CDD" id="cd00093">
    <property type="entry name" value="HTH_XRE"/>
    <property type="match status" value="1"/>
</dbReference>
<keyword evidence="2" id="KW-0238">DNA-binding</keyword>
<feature type="domain" description="HTH cro/C1-type" evidence="4">
    <location>
        <begin position="3"/>
        <end position="49"/>
    </location>
</feature>
<evidence type="ECO:0000256" key="3">
    <source>
        <dbReference type="ARBA" id="ARBA00023163"/>
    </source>
</evidence>
<dbReference type="InterPro" id="IPR001387">
    <property type="entry name" value="Cro/C1-type_HTH"/>
</dbReference>
<comment type="caution">
    <text evidence="5">The sequence shown here is derived from an EMBL/GenBank/DDBJ whole genome shotgun (WGS) entry which is preliminary data.</text>
</comment>
<keyword evidence="6" id="KW-1185">Reference proteome</keyword>
<accession>A0A6L5Z1E8</accession>
<dbReference type="GO" id="GO:0003677">
    <property type="term" value="F:DNA binding"/>
    <property type="evidence" value="ECO:0007669"/>
    <property type="project" value="UniProtKB-KW"/>
</dbReference>
<evidence type="ECO:0000256" key="1">
    <source>
        <dbReference type="ARBA" id="ARBA00023015"/>
    </source>
</evidence>
<reference evidence="5 6" key="1">
    <citation type="submission" date="2019-10" db="EMBL/GenBank/DDBJ databases">
        <title>Cognatihalovulum marinum gen. nov. sp. nov., a new member of the family Rhodobacteraceae isolated from deep seawater of the Northwest Indian Ocean.</title>
        <authorList>
            <person name="Ruan C."/>
            <person name="Wang J."/>
            <person name="Zheng X."/>
            <person name="Song L."/>
            <person name="Zhu Y."/>
            <person name="Huang Y."/>
            <person name="Lu Z."/>
            <person name="Du W."/>
            <person name="Huang L."/>
            <person name="Dai X."/>
        </authorList>
    </citation>
    <scope>NUCLEOTIDE SEQUENCE [LARGE SCALE GENOMIC DNA]</scope>
    <source>
        <strain evidence="5 6">2CG4</strain>
    </source>
</reference>
<dbReference type="SUPFAM" id="SSF47413">
    <property type="entry name" value="lambda repressor-like DNA-binding domains"/>
    <property type="match status" value="1"/>
</dbReference>
<proteinExistence type="predicted"/>
<dbReference type="SMART" id="SM00530">
    <property type="entry name" value="HTH_XRE"/>
    <property type="match status" value="1"/>
</dbReference>
<dbReference type="PANTHER" id="PTHR40661:SF3">
    <property type="entry name" value="FELS-1 PROPHAGE TRANSCRIPTIONAL REGULATOR"/>
    <property type="match status" value="1"/>
</dbReference>
<dbReference type="Pfam" id="PF01381">
    <property type="entry name" value="HTH_3"/>
    <property type="match status" value="1"/>
</dbReference>
<name>A0A6L5Z1E8_9RHOB</name>
<dbReference type="AlphaFoldDB" id="A0A6L5Z1E8"/>
<evidence type="ECO:0000313" key="6">
    <source>
        <dbReference type="Proteomes" id="UP000474957"/>
    </source>
</evidence>
<protein>
    <submittedName>
        <fullName evidence="5">Helix-turn-helix domain-containing protein</fullName>
    </submittedName>
</protein>
<evidence type="ECO:0000313" key="5">
    <source>
        <dbReference type="EMBL" id="MSU89890.1"/>
    </source>
</evidence>
<organism evidence="5 6">
    <name type="scientific">Halovulum marinum</name>
    <dbReference type="NCBI Taxonomy" id="2662447"/>
    <lineage>
        <taxon>Bacteria</taxon>
        <taxon>Pseudomonadati</taxon>
        <taxon>Pseudomonadota</taxon>
        <taxon>Alphaproteobacteria</taxon>
        <taxon>Rhodobacterales</taxon>
        <taxon>Paracoccaceae</taxon>
        <taxon>Halovulum</taxon>
    </lineage>
</organism>
<keyword evidence="3" id="KW-0804">Transcription</keyword>
<dbReference type="EMBL" id="WIND01000006">
    <property type="protein sequence ID" value="MSU89890.1"/>
    <property type="molecule type" value="Genomic_DNA"/>
</dbReference>
<dbReference type="PANTHER" id="PTHR40661">
    <property type="match status" value="1"/>
</dbReference>